<feature type="region of interest" description="Disordered" evidence="1">
    <location>
        <begin position="1"/>
        <end position="127"/>
    </location>
</feature>
<gene>
    <name evidence="2" type="ORF">EX30DRAFT_40645</name>
</gene>
<proteinExistence type="predicted"/>
<feature type="compositionally biased region" description="Low complexity" evidence="1">
    <location>
        <begin position="477"/>
        <end position="494"/>
    </location>
</feature>
<evidence type="ECO:0000313" key="2">
    <source>
        <dbReference type="EMBL" id="TGZ80832.1"/>
    </source>
</evidence>
<feature type="region of interest" description="Disordered" evidence="1">
    <location>
        <begin position="225"/>
        <end position="252"/>
    </location>
</feature>
<dbReference type="PANTHER" id="PTHR42345:SF2">
    <property type="entry name" value="HELICASE-LIKE PROTEIN"/>
    <property type="match status" value="1"/>
</dbReference>
<feature type="region of interest" description="Disordered" evidence="1">
    <location>
        <begin position="807"/>
        <end position="826"/>
    </location>
</feature>
<reference evidence="2 3" key="1">
    <citation type="submission" date="2019-04" db="EMBL/GenBank/DDBJ databases">
        <title>Comparative genomics and transcriptomics to analyze fruiting body development in filamentous ascomycetes.</title>
        <authorList>
            <consortium name="DOE Joint Genome Institute"/>
            <person name="Lutkenhaus R."/>
            <person name="Traeger S."/>
            <person name="Breuer J."/>
            <person name="Kuo A."/>
            <person name="Lipzen A."/>
            <person name="Pangilinan J."/>
            <person name="Dilworth D."/>
            <person name="Sandor L."/>
            <person name="Poggeler S."/>
            <person name="Barry K."/>
            <person name="Grigoriev I.V."/>
            <person name="Nowrousian M."/>
        </authorList>
    </citation>
    <scope>NUCLEOTIDE SEQUENCE [LARGE SCALE GENOMIC DNA]</scope>
    <source>
        <strain evidence="2 3">CBS 389.68</strain>
    </source>
</reference>
<feature type="compositionally biased region" description="Basic residues" evidence="1">
    <location>
        <begin position="94"/>
        <end position="108"/>
    </location>
</feature>
<sequence length="960" mass="105474">MPLRSFFRAKDASEAPGDPTQDDDGQWESQSKSNRSSFINTLKRTVERFSTSARNSRASTPVPDTAADDRPSTEPSQTAAPPEPPCPTTQTSSRRSRPSTRTSIRRQKNPSEKTAEKQEEQVIAGPLSDDDLQRLFCGAPEFSLAPNSEGELEPRVTYPHGLPQGAASESLKDYRSSCHPAYELTTVRDQDEFIVETPSMKSAFGSEPGTSGWEYYLMLPIGDSERPIDEVSDDTDEAGRERGAPGDPKGGVRSVEVGYLAERLKELGSIWHTRKKRREGPFLSPNEDEEKATEPTTVELYSHLFSRILFPPTRVTTEDYLDPYSLRVQILSLVGCLSKKMWLDFGNVSWRIKLGQIIWGDVAVEDEYDDTSLTSNETEKVWLLLQLLLASELLLRLDSVLNDEATLTTAPGSTSLTRTQREEALLSQIRSMGGSKVLWDLVLARRWLENIKIIEPDTSQDAAPTPPPTSRWFGSISPAPTTPSNPSTPASSPSDISKITDALLVPRHANRQIDGLLQFSRRLQWPNTDRLAQQMLSKRTPIHIPPASIYNGSSNSTPISTIASSSYFPDRPRAPPTLHHKRSILAIPTAESSGGWLSRSYLTGLLLPGEGLPHLIMSTLLENDAAAVEALGFNANLYGGFQYKGSTWWSRHCILSRVLAGYCGAVDECGWVGPAIPSGVGAMGRIADGWVDVVVEPPPDDTARALTPDRVWLESRINPPAPEGSTPPAPPPSTTEKTPPTPKIPISTTKHPRQTPRSPRASLSKPPLTRSPQLPSPPTPAPPPQQTYTHLPQPPTPHHLVEVRGLHFTPLPPLNPTPSDDPEDQEFPRYHAAIHFLIGLEQKIVDINYDVAFVSAWPCFAGPHRIAGGYKARWVDVGDLVLGVNNVKELELEPENAGDETGKRKEVKLLRFVNPEMRVLALAWCAMVGEDAVVMRRGRTCVACAVREAGALGIRVVVVC</sequence>
<feature type="region of interest" description="Disordered" evidence="1">
    <location>
        <begin position="700"/>
        <end position="799"/>
    </location>
</feature>
<dbReference type="OrthoDB" id="5420387at2759"/>
<dbReference type="PANTHER" id="PTHR42345">
    <property type="entry name" value="TPR_REGION DOMAIN-CONTAINING PROTEIN"/>
    <property type="match status" value="1"/>
</dbReference>
<evidence type="ECO:0000313" key="3">
    <source>
        <dbReference type="Proteomes" id="UP000298138"/>
    </source>
</evidence>
<dbReference type="AlphaFoldDB" id="A0A4S2MW18"/>
<name>A0A4S2MW18_9PEZI</name>
<protein>
    <submittedName>
        <fullName evidence="2">Uncharacterized protein</fullName>
    </submittedName>
</protein>
<evidence type="ECO:0000256" key="1">
    <source>
        <dbReference type="SAM" id="MobiDB-lite"/>
    </source>
</evidence>
<feature type="compositionally biased region" description="Pro residues" evidence="1">
    <location>
        <begin position="719"/>
        <end position="743"/>
    </location>
</feature>
<accession>A0A4S2MW18</accession>
<feature type="compositionally biased region" description="Polar residues" evidence="1">
    <location>
        <begin position="27"/>
        <end position="59"/>
    </location>
</feature>
<keyword evidence="3" id="KW-1185">Reference proteome</keyword>
<feature type="compositionally biased region" description="Pro residues" evidence="1">
    <location>
        <begin position="774"/>
        <end position="785"/>
    </location>
</feature>
<dbReference type="Proteomes" id="UP000298138">
    <property type="component" value="Unassembled WGS sequence"/>
</dbReference>
<organism evidence="2 3">
    <name type="scientific">Ascodesmis nigricans</name>
    <dbReference type="NCBI Taxonomy" id="341454"/>
    <lineage>
        <taxon>Eukaryota</taxon>
        <taxon>Fungi</taxon>
        <taxon>Dikarya</taxon>
        <taxon>Ascomycota</taxon>
        <taxon>Pezizomycotina</taxon>
        <taxon>Pezizomycetes</taxon>
        <taxon>Pezizales</taxon>
        <taxon>Ascodesmidaceae</taxon>
        <taxon>Ascodesmis</taxon>
    </lineage>
</organism>
<dbReference type="InParanoid" id="A0A4S2MW18"/>
<dbReference type="EMBL" id="ML220122">
    <property type="protein sequence ID" value="TGZ80832.1"/>
    <property type="molecule type" value="Genomic_DNA"/>
</dbReference>
<dbReference type="STRING" id="341454.A0A4S2MW18"/>
<feature type="compositionally biased region" description="Basic and acidic residues" evidence="1">
    <location>
        <begin position="109"/>
        <end position="120"/>
    </location>
</feature>
<feature type="region of interest" description="Disordered" evidence="1">
    <location>
        <begin position="458"/>
        <end position="495"/>
    </location>
</feature>